<sequence>MAIQRNDLNTLNNVQIKSENNRAFYADVRSLMFFTKDFAISPTFITEPGDLLELNISGLNENHNFYKLIASAYSQAYTPLNVVVYGNNTAATFTELMNTYIDHEDAFEVTNWITNMDIVSEKTYINSIVSYAKTDKDKQFFIAVDYEKVGSAAEAVKLQTENNVNNVAFVIEGAKNLAKGNWLTGALVGGTIGYKDLGSYIVHSTQITGFVQENFTKTEQKSFWDAGLNYLSKPTQGYFHIVNGLNSDNKTFIELKLIEIWLRDGLKKDLTIFQVRKDKIPLNDIGRLMIESIIRERCRQGANAGMFMVDSNGSYFGTITQKDKNGNEFSIKLGHLTVYELTQESIREGKFKFDLRVTYLNGARNVALTGIITTDGEIVFDK</sequence>
<evidence type="ECO:0000313" key="2">
    <source>
        <dbReference type="Proteomes" id="UP000070483"/>
    </source>
</evidence>
<dbReference type="PATRIC" id="fig|157687.3.peg.1567"/>
<accession>A0A134A6J0</accession>
<dbReference type="STRING" id="157687.HMPREF3180_01575"/>
<reference evidence="2" key="1">
    <citation type="submission" date="2016-01" db="EMBL/GenBank/DDBJ databases">
        <authorList>
            <person name="Mitreva M."/>
            <person name="Pepin K.H."/>
            <person name="Mihindukulasuriya K.A."/>
            <person name="Fulton R."/>
            <person name="Fronick C."/>
            <person name="O'Laughlin M."/>
            <person name="Miner T."/>
            <person name="Herter B."/>
            <person name="Rosa B.A."/>
            <person name="Cordes M."/>
            <person name="Tomlinson C."/>
            <person name="Wollam A."/>
            <person name="Palsikar V.B."/>
            <person name="Mardis E.R."/>
            <person name="Wilson R.K."/>
        </authorList>
    </citation>
    <scope>NUCLEOTIDE SEQUENCE [LARGE SCALE GENOMIC DNA]</scope>
    <source>
        <strain evidence="2">KA00185</strain>
    </source>
</reference>
<dbReference type="AlphaFoldDB" id="A0A134A6J0"/>
<protein>
    <submittedName>
        <fullName evidence="1">Uncharacterized protein</fullName>
    </submittedName>
</protein>
<keyword evidence="2" id="KW-1185">Reference proteome</keyword>
<name>A0A134A6J0_9FUSO</name>
<comment type="caution">
    <text evidence="1">The sequence shown here is derived from an EMBL/GenBank/DDBJ whole genome shotgun (WGS) entry which is preliminary data.</text>
</comment>
<evidence type="ECO:0000313" key="1">
    <source>
        <dbReference type="EMBL" id="KXB63315.1"/>
    </source>
</evidence>
<dbReference type="OrthoDB" id="95608at2"/>
<organism evidence="1 2">
    <name type="scientific">Leptotrichia wadei</name>
    <dbReference type="NCBI Taxonomy" id="157687"/>
    <lineage>
        <taxon>Bacteria</taxon>
        <taxon>Fusobacteriati</taxon>
        <taxon>Fusobacteriota</taxon>
        <taxon>Fusobacteriia</taxon>
        <taxon>Fusobacteriales</taxon>
        <taxon>Leptotrichiaceae</taxon>
        <taxon>Leptotrichia</taxon>
    </lineage>
</organism>
<dbReference type="Proteomes" id="UP000070483">
    <property type="component" value="Unassembled WGS sequence"/>
</dbReference>
<dbReference type="EMBL" id="LSDD01000113">
    <property type="protein sequence ID" value="KXB63315.1"/>
    <property type="molecule type" value="Genomic_DNA"/>
</dbReference>
<gene>
    <name evidence="1" type="ORF">HMPREF3180_01575</name>
</gene>
<dbReference type="RefSeq" id="WP_060918217.1">
    <property type="nucleotide sequence ID" value="NZ_KQ960091.1"/>
</dbReference>
<proteinExistence type="predicted"/>